<sequence>MKTIYYNVLVYCLGILTCTSCNDFLDIKPKGVVIPEKCEHYETLLNFAQLMKSSDSYPNYMTDDVFLPGNDPVTGGYQTLALPLQRLYSFQSEVFGDGEKDGLWSNSYYRIYTYNVIIQEVMDSKDASEEHKKQVKAEALMGRAFEYLILVNAYANHYDPATAATDPGVPLLLDQDINKKNLQRATVQAVYDQIKADLDEAAIYLPQRPVLNAFRASKPVGFGLLARMYLYMGDYPKALENARKSLEHNAELLDLKLYKVVAPKKFIGRINVPQRDQNPENIYIRLAPYVFGLSMKVYGSDELIHLYDKEKDKRFLLYFAKEIGSITTEYDLWAPFIYANMAVSTPEIYLIAAECEARLGNKEQAISYINKLRDHRIIDNTPLMAENDEDALRKVLDERRREMVFQGCTRLIDLKRLNREPRFAKTIVHEANGVKYTLTPGDPKYILPIPPTVLRFNPNMTPNKR</sequence>
<accession>A0A3P1Y224</accession>
<dbReference type="RefSeq" id="WP_124750317.1">
    <property type="nucleotide sequence ID" value="NZ_RQYS01000001.1"/>
</dbReference>
<dbReference type="Pfam" id="PF14322">
    <property type="entry name" value="SusD-like_3"/>
    <property type="match status" value="1"/>
</dbReference>
<dbReference type="EMBL" id="RQYS01000001">
    <property type="protein sequence ID" value="RRD63173.1"/>
    <property type="molecule type" value="Genomic_DNA"/>
</dbReference>
<dbReference type="OrthoDB" id="729505at2"/>
<evidence type="ECO:0000256" key="2">
    <source>
        <dbReference type="ARBA" id="ARBA00006275"/>
    </source>
</evidence>
<comment type="similarity">
    <text evidence="2">Belongs to the SusD family.</text>
</comment>
<evidence type="ECO:0000256" key="3">
    <source>
        <dbReference type="ARBA" id="ARBA00022729"/>
    </source>
</evidence>
<reference evidence="8 9" key="1">
    <citation type="submission" date="2018-11" db="EMBL/GenBank/DDBJ databases">
        <title>Genomes From Bacteria Associated with the Canine Oral Cavity: a Test Case for Automated Genome-Based Taxonomic Assignment.</title>
        <authorList>
            <person name="Coil D.A."/>
            <person name="Jospin G."/>
            <person name="Darling A.E."/>
            <person name="Wallis C."/>
            <person name="Davis I.J."/>
            <person name="Harris S."/>
            <person name="Eisen J.A."/>
            <person name="Holcombe L.J."/>
            <person name="O'Flynn C."/>
        </authorList>
    </citation>
    <scope>NUCLEOTIDE SEQUENCE [LARGE SCALE GENOMIC DNA]</scope>
    <source>
        <strain evidence="8 9">OH2617_COT-023</strain>
    </source>
</reference>
<dbReference type="InterPro" id="IPR033985">
    <property type="entry name" value="SusD-like_N"/>
</dbReference>
<evidence type="ECO:0000256" key="4">
    <source>
        <dbReference type="ARBA" id="ARBA00023136"/>
    </source>
</evidence>
<evidence type="ECO:0000313" key="8">
    <source>
        <dbReference type="EMBL" id="RRD63173.1"/>
    </source>
</evidence>
<protein>
    <submittedName>
        <fullName evidence="8">RagB/SusD family nutrient uptake outer membrane protein</fullName>
    </submittedName>
</protein>
<dbReference type="SUPFAM" id="SSF48452">
    <property type="entry name" value="TPR-like"/>
    <property type="match status" value="1"/>
</dbReference>
<organism evidence="8 9">
    <name type="scientific">Tannerella forsythia</name>
    <name type="common">Bacteroides forsythus</name>
    <dbReference type="NCBI Taxonomy" id="28112"/>
    <lineage>
        <taxon>Bacteria</taxon>
        <taxon>Pseudomonadati</taxon>
        <taxon>Bacteroidota</taxon>
        <taxon>Bacteroidia</taxon>
        <taxon>Bacteroidales</taxon>
        <taxon>Tannerellaceae</taxon>
        <taxon>Tannerella</taxon>
    </lineage>
</organism>
<dbReference type="Pfam" id="PF07980">
    <property type="entry name" value="SusD_RagB"/>
    <property type="match status" value="1"/>
</dbReference>
<dbReference type="Proteomes" id="UP000278609">
    <property type="component" value="Unassembled WGS sequence"/>
</dbReference>
<evidence type="ECO:0000256" key="1">
    <source>
        <dbReference type="ARBA" id="ARBA00004442"/>
    </source>
</evidence>
<dbReference type="SMART" id="SM00028">
    <property type="entry name" value="TPR"/>
    <property type="match status" value="2"/>
</dbReference>
<evidence type="ECO:0000256" key="5">
    <source>
        <dbReference type="ARBA" id="ARBA00023237"/>
    </source>
</evidence>
<keyword evidence="4" id="KW-0472">Membrane</keyword>
<feature type="domain" description="SusD-like N-terminal" evidence="7">
    <location>
        <begin position="91"/>
        <end position="230"/>
    </location>
</feature>
<dbReference type="GO" id="GO:0009279">
    <property type="term" value="C:cell outer membrane"/>
    <property type="evidence" value="ECO:0007669"/>
    <property type="project" value="UniProtKB-SubCell"/>
</dbReference>
<dbReference type="InterPro" id="IPR012944">
    <property type="entry name" value="SusD_RagB_dom"/>
</dbReference>
<proteinExistence type="inferred from homology"/>
<dbReference type="AlphaFoldDB" id="A0A3P1Y224"/>
<feature type="domain" description="RagB/SusD" evidence="6">
    <location>
        <begin position="347"/>
        <end position="463"/>
    </location>
</feature>
<evidence type="ECO:0000259" key="6">
    <source>
        <dbReference type="Pfam" id="PF07980"/>
    </source>
</evidence>
<dbReference type="InterPro" id="IPR011990">
    <property type="entry name" value="TPR-like_helical_dom_sf"/>
</dbReference>
<name>A0A3P1Y224_TANFO</name>
<comment type="subcellular location">
    <subcellularLocation>
        <location evidence="1">Cell outer membrane</location>
    </subcellularLocation>
</comment>
<evidence type="ECO:0000259" key="7">
    <source>
        <dbReference type="Pfam" id="PF14322"/>
    </source>
</evidence>
<keyword evidence="3" id="KW-0732">Signal</keyword>
<keyword evidence="5" id="KW-0998">Cell outer membrane</keyword>
<comment type="caution">
    <text evidence="8">The sequence shown here is derived from an EMBL/GenBank/DDBJ whole genome shotgun (WGS) entry which is preliminary data.</text>
</comment>
<dbReference type="Gene3D" id="1.25.40.390">
    <property type="match status" value="1"/>
</dbReference>
<evidence type="ECO:0000313" key="9">
    <source>
        <dbReference type="Proteomes" id="UP000278609"/>
    </source>
</evidence>
<gene>
    <name evidence="8" type="ORF">EII40_00480</name>
</gene>
<dbReference type="InterPro" id="IPR019734">
    <property type="entry name" value="TPR_rpt"/>
</dbReference>